<evidence type="ECO:0000313" key="3">
    <source>
        <dbReference type="EMBL" id="RUS79145.1"/>
    </source>
</evidence>
<evidence type="ECO:0000256" key="2">
    <source>
        <dbReference type="SAM" id="Phobius"/>
    </source>
</evidence>
<proteinExistence type="predicted"/>
<dbReference type="EMBL" id="RQTK01000468">
    <property type="protein sequence ID" value="RUS79145.1"/>
    <property type="molecule type" value="Genomic_DNA"/>
</dbReference>
<gene>
    <name evidence="3" type="ORF">EGW08_013092</name>
</gene>
<evidence type="ECO:0000313" key="4">
    <source>
        <dbReference type="Proteomes" id="UP000271974"/>
    </source>
</evidence>
<dbReference type="Gene3D" id="1.20.1070.10">
    <property type="entry name" value="Rhodopsin 7-helix transmembrane proteins"/>
    <property type="match status" value="1"/>
</dbReference>
<comment type="caution">
    <text evidence="3">The sequence shown here is derived from an EMBL/GenBank/DDBJ whole genome shotgun (WGS) entry which is preliminary data.</text>
</comment>
<dbReference type="STRING" id="188477.A0A3S0ZHQ2"/>
<dbReference type="AlphaFoldDB" id="A0A3S0ZHQ2"/>
<feature type="transmembrane region" description="Helical" evidence="2">
    <location>
        <begin position="36"/>
        <end position="58"/>
    </location>
</feature>
<name>A0A3S0ZHQ2_ELYCH</name>
<feature type="compositionally biased region" description="Basic residues" evidence="1">
    <location>
        <begin position="207"/>
        <end position="221"/>
    </location>
</feature>
<organism evidence="3 4">
    <name type="scientific">Elysia chlorotica</name>
    <name type="common">Eastern emerald elysia</name>
    <name type="synonym">Sea slug</name>
    <dbReference type="NCBI Taxonomy" id="188477"/>
    <lineage>
        <taxon>Eukaryota</taxon>
        <taxon>Metazoa</taxon>
        <taxon>Spiralia</taxon>
        <taxon>Lophotrochozoa</taxon>
        <taxon>Mollusca</taxon>
        <taxon>Gastropoda</taxon>
        <taxon>Heterobranchia</taxon>
        <taxon>Euthyneura</taxon>
        <taxon>Panpulmonata</taxon>
        <taxon>Sacoglossa</taxon>
        <taxon>Placobranchoidea</taxon>
        <taxon>Plakobranchidae</taxon>
        <taxon>Elysia</taxon>
    </lineage>
</organism>
<feature type="region of interest" description="Disordered" evidence="1">
    <location>
        <begin position="296"/>
        <end position="329"/>
    </location>
</feature>
<protein>
    <submittedName>
        <fullName evidence="3">Uncharacterized protein</fullName>
    </submittedName>
</protein>
<feature type="compositionally biased region" description="Low complexity" evidence="1">
    <location>
        <begin position="306"/>
        <end position="325"/>
    </location>
</feature>
<keyword evidence="2" id="KW-0472">Membrane</keyword>
<keyword evidence="2" id="KW-0812">Transmembrane</keyword>
<feature type="compositionally biased region" description="Pro residues" evidence="1">
    <location>
        <begin position="191"/>
        <end position="200"/>
    </location>
</feature>
<feature type="region of interest" description="Disordered" evidence="1">
    <location>
        <begin position="176"/>
        <end position="238"/>
    </location>
</feature>
<feature type="region of interest" description="Disordered" evidence="1">
    <location>
        <begin position="399"/>
        <end position="428"/>
    </location>
</feature>
<feature type="transmembrane region" description="Helical" evidence="2">
    <location>
        <begin position="70"/>
        <end position="93"/>
    </location>
</feature>
<keyword evidence="4" id="KW-1185">Reference proteome</keyword>
<reference evidence="3 4" key="1">
    <citation type="submission" date="2019-01" db="EMBL/GenBank/DDBJ databases">
        <title>A draft genome assembly of the solar-powered sea slug Elysia chlorotica.</title>
        <authorList>
            <person name="Cai H."/>
            <person name="Li Q."/>
            <person name="Fang X."/>
            <person name="Li J."/>
            <person name="Curtis N.E."/>
            <person name="Altenburger A."/>
            <person name="Shibata T."/>
            <person name="Feng M."/>
            <person name="Maeda T."/>
            <person name="Schwartz J.A."/>
            <person name="Shigenobu S."/>
            <person name="Lundholm N."/>
            <person name="Nishiyama T."/>
            <person name="Yang H."/>
            <person name="Hasebe M."/>
            <person name="Li S."/>
            <person name="Pierce S.K."/>
            <person name="Wang J."/>
        </authorList>
    </citation>
    <scope>NUCLEOTIDE SEQUENCE [LARGE SCALE GENOMIC DNA]</scope>
    <source>
        <strain evidence="3">EC2010</strain>
        <tissue evidence="3">Whole organism of an adult</tissue>
    </source>
</reference>
<keyword evidence="2" id="KW-1133">Transmembrane helix</keyword>
<accession>A0A3S0ZHQ2</accession>
<sequence length="428" mass="46390">MTDANASSPGLPAEGYAARGPRIVAMDDRGTKNQEAYYLFFVASVGMALNLLVIVTTFIRRNLRKMTSAFLIHASVLNLMKAAFCIVFGVNLLDSAGLEPEDQPKAEHQPPNCAAQGSAFIVYQAFSFIAWTEATVEPIILICFDRNLNLLARFLYCDRDHYTAAQLAFLMAQSRDTQAASHHQHHHGHSFPPPPPPPPHAGQNHLLQHHHHQTPNNHRHLQASGDEERDPYGDNGLGACVMAADDTEEAMALQNSIELGGEAFHESRGARRYRQGGDMLGNLSDLGDLGDLAAGIDSTLGRGRSGRSASPRRLNTTNTATTGLLPAPPAPPCRHCSPIMHAGGESGAAPYKPTARYASGNDSSSGATRELRGLMMPDTPESHAQDSFEMRFSPLPLRVDCENDPLGYKSSRANRRNHGGEEEGDVAF</sequence>
<dbReference type="Proteomes" id="UP000271974">
    <property type="component" value="Unassembled WGS sequence"/>
</dbReference>
<evidence type="ECO:0000256" key="1">
    <source>
        <dbReference type="SAM" id="MobiDB-lite"/>
    </source>
</evidence>
<dbReference type="OrthoDB" id="10037292at2759"/>